<evidence type="ECO:0000313" key="1">
    <source>
        <dbReference type="EMBL" id="KAB7506546.1"/>
    </source>
</evidence>
<organism evidence="1 2">
    <name type="scientific">Armadillidium nasatum</name>
    <dbReference type="NCBI Taxonomy" id="96803"/>
    <lineage>
        <taxon>Eukaryota</taxon>
        <taxon>Metazoa</taxon>
        <taxon>Ecdysozoa</taxon>
        <taxon>Arthropoda</taxon>
        <taxon>Crustacea</taxon>
        <taxon>Multicrustacea</taxon>
        <taxon>Malacostraca</taxon>
        <taxon>Eumalacostraca</taxon>
        <taxon>Peracarida</taxon>
        <taxon>Isopoda</taxon>
        <taxon>Oniscidea</taxon>
        <taxon>Crinocheta</taxon>
        <taxon>Armadillidiidae</taxon>
        <taxon>Armadillidium</taxon>
    </lineage>
</organism>
<dbReference type="GO" id="GO:0042149">
    <property type="term" value="P:cellular response to glucose starvation"/>
    <property type="evidence" value="ECO:0007669"/>
    <property type="project" value="TreeGrafter"/>
</dbReference>
<dbReference type="GO" id="GO:0034198">
    <property type="term" value="P:cellular response to amino acid starvation"/>
    <property type="evidence" value="ECO:0007669"/>
    <property type="project" value="TreeGrafter"/>
</dbReference>
<dbReference type="GO" id="GO:1904262">
    <property type="term" value="P:negative regulation of TORC1 signaling"/>
    <property type="evidence" value="ECO:0007669"/>
    <property type="project" value="TreeGrafter"/>
</dbReference>
<comment type="caution">
    <text evidence="1">The sequence shown here is derived from an EMBL/GenBank/DDBJ whole genome shotgun (WGS) entry which is preliminary data.</text>
</comment>
<dbReference type="InterPro" id="IPR018544">
    <property type="entry name" value="KICS_2"/>
</dbReference>
<name>A0A5N5TK72_9CRUS</name>
<dbReference type="PANTHER" id="PTHR31581:SF1">
    <property type="entry name" value="KICSTOR SUBUNIT 2"/>
    <property type="match status" value="1"/>
</dbReference>
<dbReference type="Pfam" id="PF09404">
    <property type="entry name" value="C12orf66_like"/>
    <property type="match status" value="1"/>
</dbReference>
<protein>
    <submittedName>
        <fullName evidence="1">Uncharacterized protein</fullName>
    </submittedName>
</protein>
<dbReference type="PANTHER" id="PTHR31581">
    <property type="entry name" value="KICSTOR COMPLEX PROTEIN C12ORF66"/>
    <property type="match status" value="1"/>
</dbReference>
<proteinExistence type="predicted"/>
<dbReference type="Proteomes" id="UP000326759">
    <property type="component" value="Unassembled WGS sequence"/>
</dbReference>
<dbReference type="SUPFAM" id="SSF160651">
    <property type="entry name" value="FLJ32549 C-terminal domain-like"/>
    <property type="match status" value="1"/>
</dbReference>
<dbReference type="Gene3D" id="3.30.450.240">
    <property type="match status" value="1"/>
</dbReference>
<sequence>MVRSALQCCRPENFKQVFFGLIQSFQRKIDAQSVCIVLKASPHCNMRSPGYNFPSDEHAQINLDHYLTIFSYPVKPLSVWPCILMQLSNMTTEELYDKVISHYDVKVGITLFFCQIEPNIFLVVTFENKKPEKENFVKEFLLDIAVQLSCNKVFAALKPN</sequence>
<evidence type="ECO:0000313" key="2">
    <source>
        <dbReference type="Proteomes" id="UP000326759"/>
    </source>
</evidence>
<reference evidence="1 2" key="1">
    <citation type="journal article" date="2019" name="PLoS Biol.">
        <title>Sex chromosomes control vertical transmission of feminizing Wolbachia symbionts in an isopod.</title>
        <authorList>
            <person name="Becking T."/>
            <person name="Chebbi M.A."/>
            <person name="Giraud I."/>
            <person name="Moumen B."/>
            <person name="Laverre T."/>
            <person name="Caubet Y."/>
            <person name="Peccoud J."/>
            <person name="Gilbert C."/>
            <person name="Cordaux R."/>
        </authorList>
    </citation>
    <scope>NUCLEOTIDE SEQUENCE [LARGE SCALE GENOMIC DNA]</scope>
    <source>
        <strain evidence="1">ANa2</strain>
        <tissue evidence="1">Whole body excluding digestive tract and cuticle</tissue>
    </source>
</reference>
<dbReference type="GO" id="GO:0061462">
    <property type="term" value="P:protein localization to lysosome"/>
    <property type="evidence" value="ECO:0007669"/>
    <property type="project" value="TreeGrafter"/>
</dbReference>
<dbReference type="AlphaFoldDB" id="A0A5N5TK72"/>
<keyword evidence="2" id="KW-1185">Reference proteome</keyword>
<gene>
    <name evidence="1" type="ORF">Anas_03433</name>
</gene>
<dbReference type="EMBL" id="SEYY01000753">
    <property type="protein sequence ID" value="KAB7506546.1"/>
    <property type="molecule type" value="Genomic_DNA"/>
</dbReference>
<accession>A0A5N5TK72</accession>
<dbReference type="OrthoDB" id="18134at2759"/>